<keyword evidence="10" id="KW-1185">Reference proteome</keyword>
<dbReference type="PROSITE" id="PS50110">
    <property type="entry name" value="RESPONSE_REGULATORY"/>
    <property type="match status" value="1"/>
</dbReference>
<reference evidence="9 10" key="1">
    <citation type="submission" date="2021-10" db="EMBL/GenBank/DDBJ databases">
        <title>Anaerobic single-cell dispensing facilitates the cultivation of human gut bacteria.</title>
        <authorList>
            <person name="Afrizal A."/>
        </authorList>
    </citation>
    <scope>NUCLEOTIDE SEQUENCE [LARGE SCALE GENOMIC DNA]</scope>
    <source>
        <strain evidence="9 10">CLA-AA-H200</strain>
    </source>
</reference>
<organism evidence="9 10">
    <name type="scientific">Ruminococcus turbiniformis</name>
    <dbReference type="NCBI Taxonomy" id="2881258"/>
    <lineage>
        <taxon>Bacteria</taxon>
        <taxon>Bacillati</taxon>
        <taxon>Bacillota</taxon>
        <taxon>Clostridia</taxon>
        <taxon>Eubacteriales</taxon>
        <taxon>Oscillospiraceae</taxon>
        <taxon>Ruminococcus</taxon>
    </lineage>
</organism>
<feature type="modified residue" description="4-aspartylphosphate" evidence="6">
    <location>
        <position position="51"/>
    </location>
</feature>
<dbReference type="PROSITE" id="PS01124">
    <property type="entry name" value="HTH_ARAC_FAMILY_2"/>
    <property type="match status" value="1"/>
</dbReference>
<evidence type="ECO:0000313" key="10">
    <source>
        <dbReference type="Proteomes" id="UP001198151"/>
    </source>
</evidence>
<evidence type="ECO:0000259" key="7">
    <source>
        <dbReference type="PROSITE" id="PS01124"/>
    </source>
</evidence>
<evidence type="ECO:0000259" key="8">
    <source>
        <dbReference type="PROSITE" id="PS50110"/>
    </source>
</evidence>
<keyword evidence="4" id="KW-0804">Transcription</keyword>
<keyword evidence="2" id="KW-0805">Transcription regulation</keyword>
<dbReference type="PANTHER" id="PTHR43280:SF2">
    <property type="entry name" value="HTH-TYPE TRANSCRIPTIONAL REGULATOR EXSA"/>
    <property type="match status" value="1"/>
</dbReference>
<dbReference type="SMART" id="SM00342">
    <property type="entry name" value="HTH_ARAC"/>
    <property type="match status" value="1"/>
</dbReference>
<dbReference type="Pfam" id="PF00072">
    <property type="entry name" value="Response_reg"/>
    <property type="match status" value="1"/>
</dbReference>
<gene>
    <name evidence="9" type="ORF">LKD70_04785</name>
</gene>
<dbReference type="SMART" id="SM00448">
    <property type="entry name" value="REC"/>
    <property type="match status" value="1"/>
</dbReference>
<dbReference type="InterPro" id="IPR018060">
    <property type="entry name" value="HTH_AraC"/>
</dbReference>
<dbReference type="Gene3D" id="1.10.10.60">
    <property type="entry name" value="Homeodomain-like"/>
    <property type="match status" value="2"/>
</dbReference>
<dbReference type="CDD" id="cd17536">
    <property type="entry name" value="REC_YesN-like"/>
    <property type="match status" value="1"/>
</dbReference>
<evidence type="ECO:0000256" key="2">
    <source>
        <dbReference type="ARBA" id="ARBA00023015"/>
    </source>
</evidence>
<evidence type="ECO:0000256" key="1">
    <source>
        <dbReference type="ARBA" id="ARBA00018672"/>
    </source>
</evidence>
<dbReference type="Pfam" id="PF12833">
    <property type="entry name" value="HTH_18"/>
    <property type="match status" value="1"/>
</dbReference>
<name>A0ABS8FUU1_9FIRM</name>
<sequence length="271" mass="31335">MLIVDDEVFARDAVVDSVEWWKYGLDVSGASSGEEALEMMEACPADILMTDIKMPGMDGLQLIEEVHRKRMTPGIIVLSSFNEFDLVRSAMRLGAEDYLFKPTMMPEDILDAVLKVKRRYEERTKKEKGKEGKSGNDEVHTLLQKITRDVIEERMRRTEQDERLKREVGEALNYIAGHLGDKDLSLSKVALHVGMSKTYFSKIFKEEAGENFINYITGLRMESARRLYLRSDLKVYEIAEMLGYSDWHYFYNLYKKSFGHSLSREKEKSSL</sequence>
<accession>A0ABS8FUU1</accession>
<evidence type="ECO:0000313" key="9">
    <source>
        <dbReference type="EMBL" id="MCC2253756.1"/>
    </source>
</evidence>
<comment type="caution">
    <text evidence="9">The sequence shown here is derived from an EMBL/GenBank/DDBJ whole genome shotgun (WGS) entry which is preliminary data.</text>
</comment>
<evidence type="ECO:0000256" key="3">
    <source>
        <dbReference type="ARBA" id="ARBA00023125"/>
    </source>
</evidence>
<dbReference type="InterPro" id="IPR009057">
    <property type="entry name" value="Homeodomain-like_sf"/>
</dbReference>
<evidence type="ECO:0000256" key="5">
    <source>
        <dbReference type="ARBA" id="ARBA00024867"/>
    </source>
</evidence>
<proteinExistence type="predicted"/>
<evidence type="ECO:0000256" key="6">
    <source>
        <dbReference type="PROSITE-ProRule" id="PRU00169"/>
    </source>
</evidence>
<dbReference type="EMBL" id="JAJEQX010000006">
    <property type="protein sequence ID" value="MCC2253756.1"/>
    <property type="molecule type" value="Genomic_DNA"/>
</dbReference>
<dbReference type="SUPFAM" id="SSF52172">
    <property type="entry name" value="CheY-like"/>
    <property type="match status" value="1"/>
</dbReference>
<dbReference type="InterPro" id="IPR011006">
    <property type="entry name" value="CheY-like_superfamily"/>
</dbReference>
<dbReference type="RefSeq" id="WP_227706997.1">
    <property type="nucleotide sequence ID" value="NZ_JAJEQX010000006.1"/>
</dbReference>
<dbReference type="PANTHER" id="PTHR43280">
    <property type="entry name" value="ARAC-FAMILY TRANSCRIPTIONAL REGULATOR"/>
    <property type="match status" value="1"/>
</dbReference>
<keyword evidence="3" id="KW-0238">DNA-binding</keyword>
<dbReference type="Proteomes" id="UP001198151">
    <property type="component" value="Unassembled WGS sequence"/>
</dbReference>
<dbReference type="Gene3D" id="3.40.50.2300">
    <property type="match status" value="1"/>
</dbReference>
<evidence type="ECO:0000256" key="4">
    <source>
        <dbReference type="ARBA" id="ARBA00023163"/>
    </source>
</evidence>
<feature type="domain" description="HTH araC/xylS-type" evidence="7">
    <location>
        <begin position="169"/>
        <end position="268"/>
    </location>
</feature>
<protein>
    <recommendedName>
        <fullName evidence="1">Stage 0 sporulation protein A homolog</fullName>
    </recommendedName>
</protein>
<dbReference type="InterPro" id="IPR001789">
    <property type="entry name" value="Sig_transdc_resp-reg_receiver"/>
</dbReference>
<dbReference type="SUPFAM" id="SSF46689">
    <property type="entry name" value="Homeodomain-like"/>
    <property type="match status" value="2"/>
</dbReference>
<feature type="domain" description="Response regulatory" evidence="8">
    <location>
        <begin position="1"/>
        <end position="116"/>
    </location>
</feature>
<comment type="function">
    <text evidence="5">May play the central regulatory role in sporulation. It may be an element of the effector pathway responsible for the activation of sporulation genes in response to nutritional stress. Spo0A may act in concert with spo0H (a sigma factor) to control the expression of some genes that are critical to the sporulation process.</text>
</comment>
<keyword evidence="6" id="KW-0597">Phosphoprotein</keyword>